<reference evidence="9" key="1">
    <citation type="submission" date="2015-07" db="EMBL/GenBank/DDBJ databases">
        <title>Transcriptome Assembly of Anthurium amnicola.</title>
        <authorList>
            <person name="Suzuki J."/>
        </authorList>
    </citation>
    <scope>NUCLEOTIDE SEQUENCE</scope>
</reference>
<feature type="compositionally biased region" description="Low complexity" evidence="7">
    <location>
        <begin position="204"/>
        <end position="216"/>
    </location>
</feature>
<keyword evidence="5 6" id="KW-0539">Nucleus</keyword>
<evidence type="ECO:0000256" key="2">
    <source>
        <dbReference type="ARBA" id="ARBA00008035"/>
    </source>
</evidence>
<organism evidence="9">
    <name type="scientific">Anthurium amnicola</name>
    <dbReference type="NCBI Taxonomy" id="1678845"/>
    <lineage>
        <taxon>Eukaryota</taxon>
        <taxon>Viridiplantae</taxon>
        <taxon>Streptophyta</taxon>
        <taxon>Embryophyta</taxon>
        <taxon>Tracheophyta</taxon>
        <taxon>Spermatophyta</taxon>
        <taxon>Magnoliopsida</taxon>
        <taxon>Liliopsida</taxon>
        <taxon>Araceae</taxon>
        <taxon>Pothoideae</taxon>
        <taxon>Potheae</taxon>
        <taxon>Anthurium</taxon>
    </lineage>
</organism>
<evidence type="ECO:0000256" key="7">
    <source>
        <dbReference type="SAM" id="MobiDB-lite"/>
    </source>
</evidence>
<dbReference type="PANTHER" id="PTHR14898">
    <property type="entry name" value="ENHANCER OF POLYCOMB"/>
    <property type="match status" value="1"/>
</dbReference>
<comment type="similarity">
    <text evidence="2 6">Belongs to the enhancer of polycomb family.</text>
</comment>
<gene>
    <name evidence="9" type="primary">epc2</name>
    <name evidence="9" type="ORF">g.82611</name>
</gene>
<dbReference type="GO" id="GO:0006357">
    <property type="term" value="P:regulation of transcription by RNA polymerase II"/>
    <property type="evidence" value="ECO:0007669"/>
    <property type="project" value="InterPro"/>
</dbReference>
<evidence type="ECO:0000256" key="6">
    <source>
        <dbReference type="RuleBase" id="RU361124"/>
    </source>
</evidence>
<feature type="region of interest" description="Disordered" evidence="7">
    <location>
        <begin position="24"/>
        <end position="45"/>
    </location>
</feature>
<evidence type="ECO:0000256" key="3">
    <source>
        <dbReference type="ARBA" id="ARBA00023015"/>
    </source>
</evidence>
<keyword evidence="3 6" id="KW-0805">Transcription regulation</keyword>
<evidence type="ECO:0000259" key="8">
    <source>
        <dbReference type="Pfam" id="PF10513"/>
    </source>
</evidence>
<evidence type="ECO:0000256" key="1">
    <source>
        <dbReference type="ARBA" id="ARBA00004123"/>
    </source>
</evidence>
<dbReference type="InterPro" id="IPR019542">
    <property type="entry name" value="Enhancer_polycomb-like_N"/>
</dbReference>
<evidence type="ECO:0000256" key="5">
    <source>
        <dbReference type="ARBA" id="ARBA00023242"/>
    </source>
</evidence>
<dbReference type="GO" id="GO:0035267">
    <property type="term" value="C:NuA4 histone acetyltransferase complex"/>
    <property type="evidence" value="ECO:0007669"/>
    <property type="project" value="InterPro"/>
</dbReference>
<dbReference type="AlphaFoldDB" id="A0A1D1YGI2"/>
<evidence type="ECO:0000313" key="9">
    <source>
        <dbReference type="EMBL" id="JAT53750.1"/>
    </source>
</evidence>
<dbReference type="Pfam" id="PF10513">
    <property type="entry name" value="EPL1"/>
    <property type="match status" value="1"/>
</dbReference>
<feature type="region of interest" description="Disordered" evidence="7">
    <location>
        <begin position="500"/>
        <end position="520"/>
    </location>
</feature>
<keyword evidence="4 6" id="KW-0804">Transcription</keyword>
<feature type="region of interest" description="Disordered" evidence="7">
    <location>
        <begin position="185"/>
        <end position="219"/>
    </location>
</feature>
<name>A0A1D1YGI2_9ARAE</name>
<accession>A0A1D1YGI2</accession>
<dbReference type="GO" id="GO:0005634">
    <property type="term" value="C:nucleus"/>
    <property type="evidence" value="ECO:0007669"/>
    <property type="project" value="UniProtKB-SubCell"/>
</dbReference>
<feature type="domain" description="Enhancer of polycomb-like N-terminal" evidence="8">
    <location>
        <begin position="709"/>
        <end position="796"/>
    </location>
</feature>
<feature type="compositionally biased region" description="Low complexity" evidence="7">
    <location>
        <begin position="505"/>
        <end position="515"/>
    </location>
</feature>
<dbReference type="InterPro" id="IPR024943">
    <property type="entry name" value="Enhancer_polycomb"/>
</dbReference>
<comment type="subcellular location">
    <subcellularLocation>
        <location evidence="1 6">Nucleus</location>
    </subcellularLocation>
</comment>
<protein>
    <recommendedName>
        <fullName evidence="6">Enhancer of polycomb-like protein</fullName>
    </recommendedName>
</protein>
<proteinExistence type="inferred from homology"/>
<sequence length="955" mass="106164">MRRHARSEGRGVVREIGGAEPEKIGSRVFPLRGPPASMPSVGARRSTRVFVRKNVSKVAPDGDATTARVLRSGKRLTVSKPEGNMPGGGGDGGSYGWMGFLGSSRDADGTGWWKGKKEGFGSGKEGKEGHLVKCRFHSPEGLNLGDDPVEDELTKCVLKEESAIPSLCGKAFGVVYSRKRRRSHSDGSDLLYSQSGMKDSRGGSNSLSDKSCSSSSMLEDKDTKDCRRYGIAFVRKPRSKKPKLSSLEAGRLRSSKFSDKGVEITGTARCFADKVGILERYLWSGSTNHVVLVALIPSTSTATLYRFTCFLVSILTGMAEKKVSLFECAAFVSSRLAASLFSLHGIHFLPLENWKSNFSSRIAMSGTGFCVIFGSRPLLPLVSVNFSALPFLFKSWHLSISIGFLYLPSIFARYQRQWHATAPKEGVIERNSYDSRICAETDTSKMEIISVITPATKESDVVCSSGISLDKEVSSVTGAPEMAVRNSAVISSIKVRKRRRKRSSLRSGRVSSRSVLKSRRNSLLDERGMLKVDTKVHPVNEGCEYGPIPEKPLDSYLGEGGTLELAMPSPTSPNQKRRHCTMKNSLPRIKELKPAFTEAKQNIDMLSCTANILVIESDRCWREEGAKVILESSGSNDWFLAIKLGDTTRFLLKPEEMKASSSNRYTHATMWAVEGGWKLEFCDKNDWNVFKELHKECCERNVPEVPVRIIPVPGVLEVSGYEESLSSFFMRPDSYIHMSKDEVDRVLLSENACYDMDSGDEEWLERMNSWSLSTDADRSTQISKDNFEKIIFAFEKAAYNHPDVVSDQEKAINLCSDFGKRDIVAALFDYWMKKRKQKHSALVRFFQGQPPRKRQLTQKPLLRKRRSFKKQGSHVGRGKPDIFFEAVAKEDALHKLQAAEVAASRAVDIAIRLRSRAQVLMVNTDLATYKAVMALRLAETLQKPESPDLSSSILG</sequence>
<dbReference type="EMBL" id="GDJX01014186">
    <property type="protein sequence ID" value="JAT53750.1"/>
    <property type="molecule type" value="Transcribed_RNA"/>
</dbReference>
<evidence type="ECO:0000256" key="4">
    <source>
        <dbReference type="ARBA" id="ARBA00023163"/>
    </source>
</evidence>